<feature type="domain" description="ATP-sulfurylase PUA-like" evidence="11">
    <location>
        <begin position="29"/>
        <end position="108"/>
    </location>
</feature>
<keyword evidence="7 8" id="KW-0067">ATP-binding</keyword>
<dbReference type="AlphaFoldDB" id="A0A840WFX7"/>
<dbReference type="InterPro" id="IPR025980">
    <property type="entry name" value="ATP-Sase_PUA-like_dom"/>
</dbReference>
<dbReference type="InterPro" id="IPR002891">
    <property type="entry name" value="APS"/>
</dbReference>
<proteinExistence type="inferred from homology"/>
<dbReference type="GO" id="GO:0010134">
    <property type="term" value="P:sulfate assimilation via adenylyl sulfate reduction"/>
    <property type="evidence" value="ECO:0007669"/>
    <property type="project" value="TreeGrafter"/>
</dbReference>
<evidence type="ECO:0000259" key="10">
    <source>
        <dbReference type="Pfam" id="PF01583"/>
    </source>
</evidence>
<dbReference type="UniPathway" id="UPA00140">
    <property type="reaction ID" value="UER00205"/>
</dbReference>
<comment type="function">
    <text evidence="2 8">Catalyzes the synthesis of activated sulfate.</text>
</comment>
<keyword evidence="8" id="KW-0418">Kinase</keyword>
<comment type="caution">
    <text evidence="8">Lacks conserved residue(s) required for the propagation of feature annotation.</text>
</comment>
<evidence type="ECO:0000313" key="13">
    <source>
        <dbReference type="Proteomes" id="UP000579647"/>
    </source>
</evidence>
<reference evidence="12 13" key="1">
    <citation type="submission" date="2020-08" db="EMBL/GenBank/DDBJ databases">
        <title>Sequencing the genomes of 1000 actinobacteria strains.</title>
        <authorList>
            <person name="Klenk H.-P."/>
        </authorList>
    </citation>
    <scope>NUCLEOTIDE SEQUENCE [LARGE SCALE GENOMIC DNA]</scope>
    <source>
        <strain evidence="12 13">DSM 44598</strain>
    </source>
</reference>
<dbReference type="FunFam" id="3.40.50.300:FF:000802">
    <property type="entry name" value="Sulfate adenylyltransferase"/>
    <property type="match status" value="1"/>
</dbReference>
<dbReference type="PANTHER" id="PTHR42700:SF1">
    <property type="entry name" value="SULFATE ADENYLYLTRANSFERASE"/>
    <property type="match status" value="1"/>
</dbReference>
<evidence type="ECO:0000256" key="3">
    <source>
        <dbReference type="ARBA" id="ARBA00004806"/>
    </source>
</evidence>
<dbReference type="GO" id="GO:0005737">
    <property type="term" value="C:cytoplasm"/>
    <property type="evidence" value="ECO:0007669"/>
    <property type="project" value="TreeGrafter"/>
</dbReference>
<keyword evidence="8" id="KW-0597">Phosphoprotein</keyword>
<dbReference type="InterPro" id="IPR015947">
    <property type="entry name" value="PUA-like_sf"/>
</dbReference>
<comment type="pathway">
    <text evidence="3 8">Sulfur metabolism; hydrogen sulfide biosynthesis; sulfite from sulfate: step 2/3.</text>
</comment>
<dbReference type="Pfam" id="PF14306">
    <property type="entry name" value="PUA_2"/>
    <property type="match status" value="1"/>
</dbReference>
<dbReference type="NCBIfam" id="NF003013">
    <property type="entry name" value="PRK03846.1"/>
    <property type="match status" value="1"/>
</dbReference>
<keyword evidence="13" id="KW-1185">Reference proteome</keyword>
<dbReference type="InterPro" id="IPR059117">
    <property type="entry name" value="APS_kinase_dom"/>
</dbReference>
<dbReference type="GO" id="GO:0004781">
    <property type="term" value="F:sulfate adenylyltransferase (ATP) activity"/>
    <property type="evidence" value="ECO:0007669"/>
    <property type="project" value="InterPro"/>
</dbReference>
<feature type="region of interest" description="Disordered" evidence="9">
    <location>
        <begin position="1"/>
        <end position="24"/>
    </location>
</feature>
<gene>
    <name evidence="8" type="primary">cysC</name>
    <name evidence="12" type="ORF">HNR07_006279</name>
</gene>
<dbReference type="Gene3D" id="3.40.50.300">
    <property type="entry name" value="P-loop containing nucleotide triphosphate hydrolases"/>
    <property type="match status" value="1"/>
</dbReference>
<evidence type="ECO:0000256" key="2">
    <source>
        <dbReference type="ARBA" id="ARBA00002632"/>
    </source>
</evidence>
<feature type="domain" description="APS kinase" evidence="10">
    <location>
        <begin position="349"/>
        <end position="500"/>
    </location>
</feature>
<feature type="binding site" evidence="8">
    <location>
        <begin position="357"/>
        <end position="364"/>
    </location>
    <ligand>
        <name>ATP</name>
        <dbReference type="ChEBI" id="CHEBI:30616"/>
    </ligand>
</feature>
<dbReference type="GO" id="GO:0019379">
    <property type="term" value="P:sulfate assimilation, phosphoadenylyl sulfate reduction by phosphoadenylyl-sulfate reductase (thioredoxin)"/>
    <property type="evidence" value="ECO:0007669"/>
    <property type="project" value="TreeGrafter"/>
</dbReference>
<dbReference type="SUPFAM" id="SSF88697">
    <property type="entry name" value="PUA domain-like"/>
    <property type="match status" value="1"/>
</dbReference>
<evidence type="ECO:0000256" key="4">
    <source>
        <dbReference type="ARBA" id="ARBA00012121"/>
    </source>
</evidence>
<evidence type="ECO:0000256" key="5">
    <source>
        <dbReference type="ARBA" id="ARBA00022679"/>
    </source>
</evidence>
<evidence type="ECO:0000256" key="6">
    <source>
        <dbReference type="ARBA" id="ARBA00022741"/>
    </source>
</evidence>
<name>A0A840WFX7_9ACTN</name>
<comment type="caution">
    <text evidence="12">The sequence shown here is derived from an EMBL/GenBank/DDBJ whole genome shotgun (WGS) entry which is preliminary data.</text>
</comment>
<organism evidence="12 13">
    <name type="scientific">Nocardiopsis metallicus</name>
    <dbReference type="NCBI Taxonomy" id="179819"/>
    <lineage>
        <taxon>Bacteria</taxon>
        <taxon>Bacillati</taxon>
        <taxon>Actinomycetota</taxon>
        <taxon>Actinomycetes</taxon>
        <taxon>Streptosporangiales</taxon>
        <taxon>Nocardiopsidaceae</taxon>
        <taxon>Nocardiopsis</taxon>
    </lineage>
</organism>
<dbReference type="SUPFAM" id="SSF52540">
    <property type="entry name" value="P-loop containing nucleoside triphosphate hydrolases"/>
    <property type="match status" value="1"/>
</dbReference>
<comment type="catalytic activity">
    <reaction evidence="1 8">
        <text>adenosine 5'-phosphosulfate + ATP = 3'-phosphoadenylyl sulfate + ADP + H(+)</text>
        <dbReference type="Rhea" id="RHEA:24152"/>
        <dbReference type="ChEBI" id="CHEBI:15378"/>
        <dbReference type="ChEBI" id="CHEBI:30616"/>
        <dbReference type="ChEBI" id="CHEBI:58243"/>
        <dbReference type="ChEBI" id="CHEBI:58339"/>
        <dbReference type="ChEBI" id="CHEBI:456216"/>
        <dbReference type="EC" id="2.7.1.25"/>
    </reaction>
</comment>
<evidence type="ECO:0000256" key="7">
    <source>
        <dbReference type="ARBA" id="ARBA00022840"/>
    </source>
</evidence>
<sequence length="534" mass="57575">MRAHRQGNGSVGDTGRPDAPVFAPGPDGLAHLELILSGAYPLAGFMTREEAESVARGGRLPDGRPWPVPVTLEVPEELVGQERLTLTDLEGAPLAELAVREHWESSGEDTGSRHHLAGDVALLRPPTYGVLRELRPTPAEVRAQRELEPSSDRSLLAVVTDRPLHHRALHQIRAEAEALGRGGERAEVLVILDTGLHDEGLAAAVLAAELLLPPRSSFAVITLPRSEARSASPLGGAWTERDAALAGHVAAAYGATHLLVEAGGRGPETERVMALKPPLTVLDPEPWKYDEGEALWKPFSHVDPREARPELTDAEVEAELAHGRELPSWFTPARVGAELARLRPARTERGLTLLFTGLSGSGKSTIARGVCDGIRRSGRTVTLLDGDLVRRMLSKGLTFSREDRELNIRRIGYVASEITRHGGVAVCAPIAPYAAGRAEFRAMVEEFGDFFLVHVATPLEECEARDRKGLYAKARAGEIPEFTGISDPYEEPTDADLVVDTVGTDPAESVAVVMAALREGGWLPSDQHVSEDRA</sequence>
<evidence type="ECO:0000313" key="12">
    <source>
        <dbReference type="EMBL" id="MBB5495142.1"/>
    </source>
</evidence>
<dbReference type="CDD" id="cd02027">
    <property type="entry name" value="APSK"/>
    <property type="match status" value="1"/>
</dbReference>
<dbReference type="HAMAP" id="MF_00065">
    <property type="entry name" value="Adenylyl_sulf_kinase"/>
    <property type="match status" value="1"/>
</dbReference>
<dbReference type="GO" id="GO:0005524">
    <property type="term" value="F:ATP binding"/>
    <property type="evidence" value="ECO:0007669"/>
    <property type="project" value="UniProtKB-UniRule"/>
</dbReference>
<dbReference type="NCBIfam" id="TIGR00455">
    <property type="entry name" value="apsK"/>
    <property type="match status" value="1"/>
</dbReference>
<dbReference type="Proteomes" id="UP000579647">
    <property type="component" value="Unassembled WGS sequence"/>
</dbReference>
<dbReference type="Pfam" id="PF01583">
    <property type="entry name" value="APS_kinase"/>
    <property type="match status" value="1"/>
</dbReference>
<keyword evidence="12" id="KW-0548">Nucleotidyltransferase</keyword>
<dbReference type="PANTHER" id="PTHR42700">
    <property type="entry name" value="SULFATE ADENYLYLTRANSFERASE"/>
    <property type="match status" value="1"/>
</dbReference>
<protein>
    <recommendedName>
        <fullName evidence="4 8">Adenylyl-sulfate kinase</fullName>
        <ecNumber evidence="4 8">2.7.1.25</ecNumber>
    </recommendedName>
    <alternativeName>
        <fullName evidence="8">APS kinase</fullName>
    </alternativeName>
    <alternativeName>
        <fullName evidence="8">ATP adenosine-5'-phosphosulfate 3'-phosphotransferase</fullName>
    </alternativeName>
    <alternativeName>
        <fullName evidence="8">Adenosine-5'-phosphosulfate kinase</fullName>
    </alternativeName>
</protein>
<accession>A0A840WFX7</accession>
<evidence type="ECO:0000259" key="11">
    <source>
        <dbReference type="Pfam" id="PF14306"/>
    </source>
</evidence>
<dbReference type="EC" id="2.7.1.25" evidence="4 8"/>
<keyword evidence="6 8" id="KW-0547">Nucleotide-binding</keyword>
<dbReference type="EMBL" id="JACHDO010000001">
    <property type="protein sequence ID" value="MBB5495142.1"/>
    <property type="molecule type" value="Genomic_DNA"/>
</dbReference>
<comment type="similarity">
    <text evidence="8">Belongs to the APS kinase family.</text>
</comment>
<dbReference type="GO" id="GO:0004020">
    <property type="term" value="F:adenylylsulfate kinase activity"/>
    <property type="evidence" value="ECO:0007669"/>
    <property type="project" value="UniProtKB-UniRule"/>
</dbReference>
<dbReference type="Gene3D" id="3.10.400.10">
    <property type="entry name" value="Sulfate adenylyltransferase"/>
    <property type="match status" value="1"/>
</dbReference>
<evidence type="ECO:0000256" key="9">
    <source>
        <dbReference type="SAM" id="MobiDB-lite"/>
    </source>
</evidence>
<evidence type="ECO:0000256" key="8">
    <source>
        <dbReference type="HAMAP-Rule" id="MF_00065"/>
    </source>
</evidence>
<evidence type="ECO:0000256" key="1">
    <source>
        <dbReference type="ARBA" id="ARBA00001823"/>
    </source>
</evidence>
<keyword evidence="5 8" id="KW-0808">Transferase</keyword>
<dbReference type="InterPro" id="IPR027417">
    <property type="entry name" value="P-loop_NTPase"/>
</dbReference>
<dbReference type="InterPro" id="IPR050512">
    <property type="entry name" value="Sulf_AdTrans/APS_kinase"/>
</dbReference>
<dbReference type="GO" id="GO:0070814">
    <property type="term" value="P:hydrogen sulfide biosynthetic process"/>
    <property type="evidence" value="ECO:0007669"/>
    <property type="project" value="UniProtKB-UniRule"/>
</dbReference>